<proteinExistence type="predicted"/>
<name>A0A2A2LJP7_9BILA</name>
<feature type="region of interest" description="Disordered" evidence="1">
    <location>
        <begin position="1"/>
        <end position="31"/>
    </location>
</feature>
<protein>
    <submittedName>
        <fullName evidence="2">Uncharacterized protein</fullName>
    </submittedName>
</protein>
<accession>A0A2A2LJP7</accession>
<dbReference type="EMBL" id="LIAE01006661">
    <property type="protein sequence ID" value="PAV86486.1"/>
    <property type="molecule type" value="Genomic_DNA"/>
</dbReference>
<gene>
    <name evidence="2" type="ORF">WR25_16904</name>
</gene>
<dbReference type="AlphaFoldDB" id="A0A2A2LJP7"/>
<evidence type="ECO:0000313" key="2">
    <source>
        <dbReference type="EMBL" id="PAV86486.1"/>
    </source>
</evidence>
<sequence length="70" mass="7792">MQLLRHTEMGAAYNSEEHKNGNRPYGQRPLSSAALASNSGCNDFKSQCTRYALSKTQYTLHSQLDGTEII</sequence>
<reference evidence="2 3" key="1">
    <citation type="journal article" date="2017" name="Curr. Biol.">
        <title>Genome architecture and evolution of a unichromosomal asexual nematode.</title>
        <authorList>
            <person name="Fradin H."/>
            <person name="Zegar C."/>
            <person name="Gutwein M."/>
            <person name="Lucas J."/>
            <person name="Kovtun M."/>
            <person name="Corcoran D."/>
            <person name="Baugh L.R."/>
            <person name="Kiontke K."/>
            <person name="Gunsalus K."/>
            <person name="Fitch D.H."/>
            <person name="Piano F."/>
        </authorList>
    </citation>
    <scope>NUCLEOTIDE SEQUENCE [LARGE SCALE GENOMIC DNA]</scope>
    <source>
        <strain evidence="2">PF1309</strain>
    </source>
</reference>
<organism evidence="2 3">
    <name type="scientific">Diploscapter pachys</name>
    <dbReference type="NCBI Taxonomy" id="2018661"/>
    <lineage>
        <taxon>Eukaryota</taxon>
        <taxon>Metazoa</taxon>
        <taxon>Ecdysozoa</taxon>
        <taxon>Nematoda</taxon>
        <taxon>Chromadorea</taxon>
        <taxon>Rhabditida</taxon>
        <taxon>Rhabditina</taxon>
        <taxon>Rhabditomorpha</taxon>
        <taxon>Rhabditoidea</taxon>
        <taxon>Rhabditidae</taxon>
        <taxon>Diploscapter</taxon>
    </lineage>
</organism>
<dbReference type="Proteomes" id="UP000218231">
    <property type="component" value="Unassembled WGS sequence"/>
</dbReference>
<evidence type="ECO:0000256" key="1">
    <source>
        <dbReference type="SAM" id="MobiDB-lite"/>
    </source>
</evidence>
<keyword evidence="3" id="KW-1185">Reference proteome</keyword>
<evidence type="ECO:0000313" key="3">
    <source>
        <dbReference type="Proteomes" id="UP000218231"/>
    </source>
</evidence>
<comment type="caution">
    <text evidence="2">The sequence shown here is derived from an EMBL/GenBank/DDBJ whole genome shotgun (WGS) entry which is preliminary data.</text>
</comment>